<dbReference type="GO" id="GO:0009424">
    <property type="term" value="C:bacterial-type flagellum hook"/>
    <property type="evidence" value="ECO:0007669"/>
    <property type="project" value="InterPro"/>
</dbReference>
<dbReference type="AlphaFoldDB" id="A0A6G6WBE3"/>
<dbReference type="SUPFAM" id="SSF64518">
    <property type="entry name" value="Phase 1 flagellin"/>
    <property type="match status" value="1"/>
</dbReference>
<feature type="domain" description="Flagellar hook-associated protein FlgK helical" evidence="9">
    <location>
        <begin position="100"/>
        <end position="332"/>
    </location>
</feature>
<name>A0A6G6WBE3_9ACTN</name>
<dbReference type="PANTHER" id="PTHR30033:SF1">
    <property type="entry name" value="FLAGELLAR HOOK-ASSOCIATED PROTEIN 1"/>
    <property type="match status" value="1"/>
</dbReference>
<keyword evidence="10" id="KW-0969">Cilium</keyword>
<keyword evidence="10" id="KW-0282">Flagellum</keyword>
<evidence type="ECO:0000256" key="6">
    <source>
        <dbReference type="ARBA" id="ARBA00023143"/>
    </source>
</evidence>
<dbReference type="Proteomes" id="UP000502996">
    <property type="component" value="Chromosome"/>
</dbReference>
<proteinExistence type="inferred from homology"/>
<dbReference type="InterPro" id="IPR002371">
    <property type="entry name" value="FlgK"/>
</dbReference>
<evidence type="ECO:0000259" key="9">
    <source>
        <dbReference type="Pfam" id="PF22638"/>
    </source>
</evidence>
<keyword evidence="5" id="KW-0964">Secreted</keyword>
<dbReference type="Pfam" id="PF06429">
    <property type="entry name" value="Flg_bbr_C"/>
    <property type="match status" value="1"/>
</dbReference>
<gene>
    <name evidence="10" type="primary">flgK</name>
    <name evidence="10" type="ORF">G5V58_06555</name>
</gene>
<dbReference type="GO" id="GO:0005198">
    <property type="term" value="F:structural molecule activity"/>
    <property type="evidence" value="ECO:0007669"/>
    <property type="project" value="InterPro"/>
</dbReference>
<sequence>MTGTFSSFNTSLSALRYQRVAMDVASGNIANASTEGYVRRRAEAEALGAPAQLAMWSRYDGAGDGVTASGITRMADPLMDARSRREHGTQSYLDARVAVLTRVESALGEPGGSGVSAAMNEFRNAWQDLESNPDSGAARSQVLATGSSLAEALRTQAGHVTSELSDQRAHLLDVVHEVNSVAHDLATVNKSIAMAGPGVDDSDLRDQRDVLALRLSELTGGVSTVRPDGGIDVTVAGQPLVTGKDAVELTVTGGVAADGSDDGQPLALAVGGTAVTPGAIGGEAGAVGELLTTTLPAFRSGLDQVAKLLADSVNSLHTTGYDQDGNAGTPFFSYDPAGAASSLTVAITDPREVAASSQPGGVLDVGIAASLGDLKVADTAYQRVVSGLGTEVASTKRLATTQGLLTAQVDSTREQLTGVNLDEETVNLMAAQRAYEAAARVMSTFDSMLDTLINRTGA</sequence>
<dbReference type="EMBL" id="CP049257">
    <property type="protein sequence ID" value="QIG42477.1"/>
    <property type="molecule type" value="Genomic_DNA"/>
</dbReference>
<dbReference type="GO" id="GO:0044780">
    <property type="term" value="P:bacterial-type flagellum assembly"/>
    <property type="evidence" value="ECO:0007669"/>
    <property type="project" value="InterPro"/>
</dbReference>
<dbReference type="PANTHER" id="PTHR30033">
    <property type="entry name" value="FLAGELLAR HOOK-ASSOCIATED PROTEIN 1"/>
    <property type="match status" value="1"/>
</dbReference>
<organism evidence="10 11">
    <name type="scientific">Nocardioides anomalus</name>
    <dbReference type="NCBI Taxonomy" id="2712223"/>
    <lineage>
        <taxon>Bacteria</taxon>
        <taxon>Bacillati</taxon>
        <taxon>Actinomycetota</taxon>
        <taxon>Actinomycetes</taxon>
        <taxon>Propionibacteriales</taxon>
        <taxon>Nocardioidaceae</taxon>
        <taxon>Nocardioides</taxon>
    </lineage>
</organism>
<feature type="domain" description="Flagellar basal-body/hook protein C-terminal" evidence="8">
    <location>
        <begin position="418"/>
        <end position="454"/>
    </location>
</feature>
<dbReference type="InterPro" id="IPR001444">
    <property type="entry name" value="Flag_bb_rod_N"/>
</dbReference>
<dbReference type="Pfam" id="PF00460">
    <property type="entry name" value="Flg_bb_rod"/>
    <property type="match status" value="1"/>
</dbReference>
<keyword evidence="11" id="KW-1185">Reference proteome</keyword>
<evidence type="ECO:0000313" key="10">
    <source>
        <dbReference type="EMBL" id="QIG42477.1"/>
    </source>
</evidence>
<reference evidence="10 11" key="1">
    <citation type="submission" date="2020-02" db="EMBL/GenBank/DDBJ databases">
        <title>Full genome sequence of Nocardioides sp. R-3366.</title>
        <authorList>
            <person name="Im W.-T."/>
        </authorList>
    </citation>
    <scope>NUCLEOTIDE SEQUENCE [LARGE SCALE GENOMIC DNA]</scope>
    <source>
        <strain evidence="10 11">R-3366</strain>
    </source>
</reference>
<evidence type="ECO:0000256" key="4">
    <source>
        <dbReference type="ARBA" id="ARBA00016244"/>
    </source>
</evidence>
<dbReference type="InterPro" id="IPR010930">
    <property type="entry name" value="Flg_bb/hook_C_dom"/>
</dbReference>
<accession>A0A6G6WBE3</accession>
<evidence type="ECO:0000256" key="5">
    <source>
        <dbReference type="ARBA" id="ARBA00022525"/>
    </source>
</evidence>
<feature type="domain" description="Flagellar basal body rod protein N-terminal" evidence="7">
    <location>
        <begin position="8"/>
        <end position="37"/>
    </location>
</feature>
<comment type="subcellular location">
    <subcellularLocation>
        <location evidence="1">Bacterial flagellum</location>
    </subcellularLocation>
    <subcellularLocation>
        <location evidence="2">Secreted</location>
    </subcellularLocation>
</comment>
<dbReference type="Pfam" id="PF22638">
    <property type="entry name" value="FlgK_D1"/>
    <property type="match status" value="1"/>
</dbReference>
<dbReference type="RefSeq" id="WP_165230078.1">
    <property type="nucleotide sequence ID" value="NZ_CP049257.1"/>
</dbReference>
<evidence type="ECO:0000313" key="11">
    <source>
        <dbReference type="Proteomes" id="UP000502996"/>
    </source>
</evidence>
<evidence type="ECO:0000256" key="2">
    <source>
        <dbReference type="ARBA" id="ARBA00004613"/>
    </source>
</evidence>
<dbReference type="InterPro" id="IPR053927">
    <property type="entry name" value="FlgK_helical"/>
</dbReference>
<evidence type="ECO:0000256" key="3">
    <source>
        <dbReference type="ARBA" id="ARBA00009677"/>
    </source>
</evidence>
<keyword evidence="6" id="KW-0975">Bacterial flagellum</keyword>
<evidence type="ECO:0000256" key="1">
    <source>
        <dbReference type="ARBA" id="ARBA00004365"/>
    </source>
</evidence>
<keyword evidence="10" id="KW-0966">Cell projection</keyword>
<protein>
    <recommendedName>
        <fullName evidence="4">Flagellar hook-associated protein 1</fullName>
    </recommendedName>
</protein>
<dbReference type="KEGG" id="nano:G5V58_06555"/>
<dbReference type="NCBIfam" id="TIGR02492">
    <property type="entry name" value="flgK_ends"/>
    <property type="match status" value="1"/>
</dbReference>
<comment type="similarity">
    <text evidence="3">Belongs to the flagella basal body rod proteins family.</text>
</comment>
<evidence type="ECO:0000259" key="8">
    <source>
        <dbReference type="Pfam" id="PF06429"/>
    </source>
</evidence>
<evidence type="ECO:0000259" key="7">
    <source>
        <dbReference type="Pfam" id="PF00460"/>
    </source>
</evidence>
<dbReference type="GO" id="GO:0005576">
    <property type="term" value="C:extracellular region"/>
    <property type="evidence" value="ECO:0007669"/>
    <property type="project" value="UniProtKB-SubCell"/>
</dbReference>